<feature type="transmembrane region" description="Helical" evidence="10">
    <location>
        <begin position="380"/>
        <end position="400"/>
    </location>
</feature>
<dbReference type="GO" id="GO:0016020">
    <property type="term" value="C:membrane"/>
    <property type="evidence" value="ECO:0007669"/>
    <property type="project" value="UniProtKB-SubCell"/>
</dbReference>
<name>A0AAW9R9R2_9GAMM</name>
<dbReference type="Gene3D" id="1.20.1530.20">
    <property type="match status" value="1"/>
</dbReference>
<feature type="transmembrane region" description="Helical" evidence="10">
    <location>
        <begin position="127"/>
        <end position="146"/>
    </location>
</feature>
<dbReference type="GO" id="GO:0006814">
    <property type="term" value="P:sodium ion transport"/>
    <property type="evidence" value="ECO:0007669"/>
    <property type="project" value="UniProtKB-KW"/>
</dbReference>
<accession>A0AAW9R9R2</accession>
<feature type="transmembrane region" description="Helical" evidence="10">
    <location>
        <begin position="158"/>
        <end position="183"/>
    </location>
</feature>
<evidence type="ECO:0000256" key="3">
    <source>
        <dbReference type="ARBA" id="ARBA00022449"/>
    </source>
</evidence>
<feature type="transmembrane region" description="Helical" evidence="10">
    <location>
        <begin position="62"/>
        <end position="81"/>
    </location>
</feature>
<feature type="transmembrane region" description="Helical" evidence="10">
    <location>
        <begin position="195"/>
        <end position="214"/>
    </location>
</feature>
<comment type="subcellular location">
    <subcellularLocation>
        <location evidence="1">Membrane</location>
        <topology evidence="1">Multi-pass membrane protein</topology>
    </subcellularLocation>
</comment>
<feature type="transmembrane region" description="Helical" evidence="10">
    <location>
        <begin position="280"/>
        <end position="298"/>
    </location>
</feature>
<evidence type="ECO:0000256" key="1">
    <source>
        <dbReference type="ARBA" id="ARBA00004141"/>
    </source>
</evidence>
<feature type="domain" description="Cation/H+ exchanger transmembrane" evidence="11">
    <location>
        <begin position="15"/>
        <end position="405"/>
    </location>
</feature>
<evidence type="ECO:0000256" key="6">
    <source>
        <dbReference type="ARBA" id="ARBA00023053"/>
    </source>
</evidence>
<dbReference type="RefSeq" id="WP_354693395.1">
    <property type="nucleotide sequence ID" value="NZ_JAZHOG010000001.1"/>
</dbReference>
<keyword evidence="4 10" id="KW-0812">Transmembrane</keyword>
<feature type="transmembrane region" description="Helical" evidence="10">
    <location>
        <begin position="93"/>
        <end position="115"/>
    </location>
</feature>
<dbReference type="InterPro" id="IPR006153">
    <property type="entry name" value="Cation/H_exchanger_TM"/>
</dbReference>
<dbReference type="Pfam" id="PF00999">
    <property type="entry name" value="Na_H_Exchanger"/>
    <property type="match status" value="1"/>
</dbReference>
<comment type="caution">
    <text evidence="12">The sequence shown here is derived from an EMBL/GenBank/DDBJ whole genome shotgun (WGS) entry which is preliminary data.</text>
</comment>
<keyword evidence="2" id="KW-0813">Transport</keyword>
<keyword evidence="7" id="KW-0406">Ion transport</keyword>
<dbReference type="PANTHER" id="PTHR43562">
    <property type="entry name" value="NAPA-TYPE SODIUM/HYDROGEN ANTIPORTER"/>
    <property type="match status" value="1"/>
</dbReference>
<keyword evidence="9" id="KW-0739">Sodium transport</keyword>
<dbReference type="Proteomes" id="UP001359886">
    <property type="component" value="Unassembled WGS sequence"/>
</dbReference>
<evidence type="ECO:0000256" key="8">
    <source>
        <dbReference type="ARBA" id="ARBA00023136"/>
    </source>
</evidence>
<reference evidence="12 13" key="1">
    <citation type="submission" date="2024-02" db="EMBL/GenBank/DDBJ databases">
        <title>A novel Wenzhouxiangellaceae bacterium, isolated from coastal sediments.</title>
        <authorList>
            <person name="Du Z.-J."/>
            <person name="Ye Y.-Q."/>
            <person name="Zhang X.-Y."/>
        </authorList>
    </citation>
    <scope>NUCLEOTIDE SEQUENCE [LARGE SCALE GENOMIC DNA]</scope>
    <source>
        <strain evidence="12 13">CH-27</strain>
    </source>
</reference>
<proteinExistence type="predicted"/>
<dbReference type="GO" id="GO:1902600">
    <property type="term" value="P:proton transmembrane transport"/>
    <property type="evidence" value="ECO:0007669"/>
    <property type="project" value="InterPro"/>
</dbReference>
<organism evidence="12 13">
    <name type="scientific">Elongatibacter sediminis</name>
    <dbReference type="NCBI Taxonomy" id="3119006"/>
    <lineage>
        <taxon>Bacteria</taxon>
        <taxon>Pseudomonadati</taxon>
        <taxon>Pseudomonadota</taxon>
        <taxon>Gammaproteobacteria</taxon>
        <taxon>Chromatiales</taxon>
        <taxon>Wenzhouxiangellaceae</taxon>
        <taxon>Elongatibacter</taxon>
    </lineage>
</organism>
<keyword evidence="6" id="KW-0915">Sodium</keyword>
<dbReference type="EMBL" id="JAZHOG010000001">
    <property type="protein sequence ID" value="MEJ8566071.1"/>
    <property type="molecule type" value="Genomic_DNA"/>
</dbReference>
<gene>
    <name evidence="12" type="ORF">V3330_00430</name>
</gene>
<evidence type="ECO:0000256" key="5">
    <source>
        <dbReference type="ARBA" id="ARBA00022989"/>
    </source>
</evidence>
<keyword evidence="5 10" id="KW-1133">Transmembrane helix</keyword>
<dbReference type="GO" id="GO:0015297">
    <property type="term" value="F:antiporter activity"/>
    <property type="evidence" value="ECO:0007669"/>
    <property type="project" value="UniProtKB-KW"/>
</dbReference>
<keyword evidence="3" id="KW-0050">Antiport</keyword>
<dbReference type="PANTHER" id="PTHR43562:SF3">
    <property type="entry name" value="SODIUM ION_PROTON EXCHANGER (EUROFUNG)"/>
    <property type="match status" value="1"/>
</dbReference>
<keyword evidence="8 10" id="KW-0472">Membrane</keyword>
<feature type="transmembrane region" description="Helical" evidence="10">
    <location>
        <begin position="226"/>
        <end position="244"/>
    </location>
</feature>
<evidence type="ECO:0000313" key="12">
    <source>
        <dbReference type="EMBL" id="MEJ8566071.1"/>
    </source>
</evidence>
<evidence type="ECO:0000256" key="4">
    <source>
        <dbReference type="ARBA" id="ARBA00022692"/>
    </source>
</evidence>
<evidence type="ECO:0000259" key="11">
    <source>
        <dbReference type="Pfam" id="PF00999"/>
    </source>
</evidence>
<evidence type="ECO:0000313" key="13">
    <source>
        <dbReference type="Proteomes" id="UP001359886"/>
    </source>
</evidence>
<evidence type="ECO:0000256" key="10">
    <source>
        <dbReference type="SAM" id="Phobius"/>
    </source>
</evidence>
<feature type="transmembrane region" description="Helical" evidence="10">
    <location>
        <begin position="310"/>
        <end position="331"/>
    </location>
</feature>
<evidence type="ECO:0000256" key="2">
    <source>
        <dbReference type="ARBA" id="ARBA00022448"/>
    </source>
</evidence>
<sequence>MELLYILLILLVVTRACSELAVRMNQPALVGELLGGVLIGAVIALGFDASDAIAQLDEDETFQAVLDLAVFFLMLLAGIEMRPGDLARATGRAVPIALAGMLLPLALGFGLGWWWLPESDWKVAQSLFIGVALAITAVPVAVKVLVDLGQLQTRIGQVVIAAAVIDDVLSLILLAVLTSLITAGESVTAGSLLRIALNVAGFFAVAWVAGRYVLPRVGRQVRRLATEHADFSLLIIFGLALSVLAEWLDMHFLIGAFAAGVLFTRNVVGEDTHEKLESQTEAVTLGFLAPVFFASIGIHLNTDAILQAPLFLVVLLLAATVGKLAGSGIAARLAGFSGRESLAIGSAMNARGAVEIIIADIALRAGLFQHPDPPPPAIDYLFSAIVIMAIVTTLMTPLSLRRLLSRGLDGGGR</sequence>
<protein>
    <submittedName>
        <fullName evidence="12">Cation:proton antiporter</fullName>
    </submittedName>
</protein>
<dbReference type="InterPro" id="IPR038770">
    <property type="entry name" value="Na+/solute_symporter_sf"/>
</dbReference>
<evidence type="ECO:0000256" key="7">
    <source>
        <dbReference type="ARBA" id="ARBA00023065"/>
    </source>
</evidence>
<dbReference type="AlphaFoldDB" id="A0AAW9R9R2"/>
<evidence type="ECO:0000256" key="9">
    <source>
        <dbReference type="ARBA" id="ARBA00023201"/>
    </source>
</evidence>
<keyword evidence="13" id="KW-1185">Reference proteome</keyword>